<name>A0A182TQP1_9DIPT</name>
<organism evidence="2 3">
    <name type="scientific">Anopheles melas</name>
    <dbReference type="NCBI Taxonomy" id="34690"/>
    <lineage>
        <taxon>Eukaryota</taxon>
        <taxon>Metazoa</taxon>
        <taxon>Ecdysozoa</taxon>
        <taxon>Arthropoda</taxon>
        <taxon>Hexapoda</taxon>
        <taxon>Insecta</taxon>
        <taxon>Pterygota</taxon>
        <taxon>Neoptera</taxon>
        <taxon>Endopterygota</taxon>
        <taxon>Diptera</taxon>
        <taxon>Nematocera</taxon>
        <taxon>Culicoidea</taxon>
        <taxon>Culicidae</taxon>
        <taxon>Anophelinae</taxon>
        <taxon>Anopheles</taxon>
    </lineage>
</organism>
<evidence type="ECO:0000256" key="1">
    <source>
        <dbReference type="SAM" id="MobiDB-lite"/>
    </source>
</evidence>
<accession>A0A182TQP1</accession>
<keyword evidence="3" id="KW-1185">Reference proteome</keyword>
<evidence type="ECO:0000313" key="2">
    <source>
        <dbReference type="EnsemblMetazoa" id="AMEC006616-PA"/>
    </source>
</evidence>
<protein>
    <submittedName>
        <fullName evidence="2">Uncharacterized protein</fullName>
    </submittedName>
</protein>
<evidence type="ECO:0000313" key="3">
    <source>
        <dbReference type="Proteomes" id="UP000075902"/>
    </source>
</evidence>
<reference evidence="3" key="1">
    <citation type="submission" date="2014-01" db="EMBL/GenBank/DDBJ databases">
        <title>The Genome Sequence of Anopheles melas CM1001059_A (V2).</title>
        <authorList>
            <consortium name="The Broad Institute Genomics Platform"/>
            <person name="Neafsey D.E."/>
            <person name="Besansky N."/>
            <person name="Howell P."/>
            <person name="Walton C."/>
            <person name="Young S.K."/>
            <person name="Zeng Q."/>
            <person name="Gargeya S."/>
            <person name="Fitzgerald M."/>
            <person name="Haas B."/>
            <person name="Abouelleil A."/>
            <person name="Allen A.W."/>
            <person name="Alvarado L."/>
            <person name="Arachchi H.M."/>
            <person name="Berlin A.M."/>
            <person name="Chapman S.B."/>
            <person name="Gainer-Dewar J."/>
            <person name="Goldberg J."/>
            <person name="Griggs A."/>
            <person name="Gujja S."/>
            <person name="Hansen M."/>
            <person name="Howarth C."/>
            <person name="Imamovic A."/>
            <person name="Ireland A."/>
            <person name="Larimer J."/>
            <person name="McCowan C."/>
            <person name="Murphy C."/>
            <person name="Pearson M."/>
            <person name="Poon T.W."/>
            <person name="Priest M."/>
            <person name="Roberts A."/>
            <person name="Saif S."/>
            <person name="Shea T."/>
            <person name="Sisk P."/>
            <person name="Sykes S."/>
            <person name="Wortman J."/>
            <person name="Nusbaum C."/>
            <person name="Birren B."/>
        </authorList>
    </citation>
    <scope>NUCLEOTIDE SEQUENCE [LARGE SCALE GENOMIC DNA]</scope>
    <source>
        <strain evidence="3">CM1001059</strain>
    </source>
</reference>
<dbReference type="VEuPathDB" id="VectorBase:AMEC006616"/>
<dbReference type="EnsemblMetazoa" id="AMEC006616-RA">
    <property type="protein sequence ID" value="AMEC006616-PA"/>
    <property type="gene ID" value="AMEC006616"/>
</dbReference>
<feature type="compositionally biased region" description="Polar residues" evidence="1">
    <location>
        <begin position="40"/>
        <end position="50"/>
    </location>
</feature>
<dbReference type="AlphaFoldDB" id="A0A182TQP1"/>
<feature type="region of interest" description="Disordered" evidence="1">
    <location>
        <begin position="28"/>
        <end position="50"/>
    </location>
</feature>
<proteinExistence type="predicted"/>
<reference evidence="2" key="2">
    <citation type="submission" date="2020-05" db="UniProtKB">
        <authorList>
            <consortium name="EnsemblMetazoa"/>
        </authorList>
    </citation>
    <scope>IDENTIFICATION</scope>
    <source>
        <strain evidence="2">CM1001059</strain>
    </source>
</reference>
<dbReference type="Proteomes" id="UP000075902">
    <property type="component" value="Unassembled WGS sequence"/>
</dbReference>
<sequence length="147" mass="16773">MKHKFRVRQYSTVQTVVEVESNLETTGITTESGIEPAEQPSATVPQPSVESTATTLAVITNTLTSHLENERKKSAAEAERSFQQYRDQLDQLEEEVSANPASKQFREVELAIQARRKEMAEMMQATLQTQERLVSMQREFLRELDEL</sequence>